<dbReference type="InterPro" id="IPR015943">
    <property type="entry name" value="WD40/YVTN_repeat-like_dom_sf"/>
</dbReference>
<reference evidence="4" key="1">
    <citation type="submission" date="2016-06" db="EMBL/GenBank/DDBJ databases">
        <authorList>
            <person name="Cuomo C."/>
            <person name="Litvintseva A."/>
            <person name="Heitman J."/>
            <person name="Chen Y."/>
            <person name="Sun S."/>
            <person name="Springer D."/>
            <person name="Dromer F."/>
            <person name="Young S."/>
            <person name="Zeng Q."/>
            <person name="Chapman S."/>
            <person name="Gujja S."/>
            <person name="Saif S."/>
            <person name="Birren B."/>
        </authorList>
    </citation>
    <scope>NUCLEOTIDE SEQUENCE</scope>
    <source>
        <strain evidence="4">CBS 7841</strain>
    </source>
</reference>
<dbReference type="InterPro" id="IPR001680">
    <property type="entry name" value="WD40_rpt"/>
</dbReference>
<dbReference type="OrthoDB" id="25131at2759"/>
<evidence type="ECO:0000256" key="3">
    <source>
        <dbReference type="SAM" id="MobiDB-lite"/>
    </source>
</evidence>
<gene>
    <name evidence="4" type="ORF">L203_103003</name>
</gene>
<reference evidence="4" key="3">
    <citation type="submission" date="2024-01" db="EMBL/GenBank/DDBJ databases">
        <authorList>
            <person name="Coelho M.A."/>
            <person name="David-Palma M."/>
            <person name="Shea T."/>
            <person name="Sun S."/>
            <person name="Cuomo C.A."/>
            <person name="Heitman J."/>
        </authorList>
    </citation>
    <scope>NUCLEOTIDE SEQUENCE</scope>
    <source>
        <strain evidence="4">CBS 7841</strain>
    </source>
</reference>
<dbReference type="EMBL" id="CP143786">
    <property type="protein sequence ID" value="WVN87808.1"/>
    <property type="molecule type" value="Genomic_DNA"/>
</dbReference>
<organism evidence="4 5">
    <name type="scientific">Cryptococcus depauperatus CBS 7841</name>
    <dbReference type="NCBI Taxonomy" id="1295531"/>
    <lineage>
        <taxon>Eukaryota</taxon>
        <taxon>Fungi</taxon>
        <taxon>Dikarya</taxon>
        <taxon>Basidiomycota</taxon>
        <taxon>Agaricomycotina</taxon>
        <taxon>Tremellomycetes</taxon>
        <taxon>Tremellales</taxon>
        <taxon>Cryptococcaceae</taxon>
        <taxon>Cryptococcus</taxon>
    </lineage>
</organism>
<dbReference type="PANTHER" id="PTHR22889">
    <property type="entry name" value="WD REPEAT-CONTAINING PROTEIN 89"/>
    <property type="match status" value="1"/>
</dbReference>
<dbReference type="Pfam" id="PF00400">
    <property type="entry name" value="WD40"/>
    <property type="match status" value="1"/>
</dbReference>
<accession>A0A1E3IRT5</accession>
<feature type="region of interest" description="Disordered" evidence="3">
    <location>
        <begin position="391"/>
        <end position="461"/>
    </location>
</feature>
<reference evidence="4" key="2">
    <citation type="journal article" date="2022" name="Elife">
        <title>Obligate sexual reproduction of a homothallic fungus closely related to the Cryptococcus pathogenic species complex.</title>
        <authorList>
            <person name="Passer A.R."/>
            <person name="Clancey S.A."/>
            <person name="Shea T."/>
            <person name="David-Palma M."/>
            <person name="Averette A.F."/>
            <person name="Boekhout T."/>
            <person name="Porcel B.M."/>
            <person name="Nowrousian M."/>
            <person name="Cuomo C.A."/>
            <person name="Sun S."/>
            <person name="Heitman J."/>
            <person name="Coelho M.A."/>
        </authorList>
    </citation>
    <scope>NUCLEOTIDE SEQUENCE</scope>
    <source>
        <strain evidence="4">CBS 7841</strain>
    </source>
</reference>
<dbReference type="AlphaFoldDB" id="A0A1E3IRT5"/>
<dbReference type="KEGG" id="cdep:91087214"/>
<dbReference type="SMART" id="SM00320">
    <property type="entry name" value="WD40"/>
    <property type="match status" value="3"/>
</dbReference>
<feature type="compositionally biased region" description="Basic residues" evidence="3">
    <location>
        <begin position="451"/>
        <end position="461"/>
    </location>
</feature>
<dbReference type="InterPro" id="IPR039328">
    <property type="entry name" value="WDR89"/>
</dbReference>
<dbReference type="GeneID" id="91087214"/>
<name>A0A1E3IRT5_9TREE</name>
<dbReference type="Proteomes" id="UP000094043">
    <property type="component" value="Chromosome 3"/>
</dbReference>
<evidence type="ECO:0000256" key="2">
    <source>
        <dbReference type="ARBA" id="ARBA00022737"/>
    </source>
</evidence>
<protein>
    <submittedName>
        <fullName evidence="4">Uncharacterized protein</fullName>
    </submittedName>
</protein>
<keyword evidence="2" id="KW-0677">Repeat</keyword>
<evidence type="ECO:0000313" key="4">
    <source>
        <dbReference type="EMBL" id="WVN87808.1"/>
    </source>
</evidence>
<feature type="compositionally biased region" description="Acidic residues" evidence="3">
    <location>
        <begin position="395"/>
        <end position="429"/>
    </location>
</feature>
<keyword evidence="5" id="KW-1185">Reference proteome</keyword>
<dbReference type="VEuPathDB" id="FungiDB:L203_01727"/>
<sequence length="461" mass="50520">MVPPVPIAYATISSSLPSNPYILGIIPSPTAPHLILRHPSSSLTVTDNQSLQPIAELKGGHTGNVSSVCIDQEQIWSAAMDGTISRWDERSRQKANLIKAFIRKPLPVLSLTVSAFENLVIGGTEVVSAEAHILFWDPRNTSSPVYIHSSTHSDDITHLSLLRSSSSFLPPSHNADIITPHTLLLSASTDGLVALSNMKESDEEEAVVAEENWGQSIADAGGYMCKGRMRLWTRSDMDEMAIWSIGRSGLGEIELQDQTIYPSSEFKFKTFHLPQTGPNVARAAAEEMKSKAQIKSDYLINVVPSLGLSSQGGPMVAVGTNEGDIIVQHHKRETTIYLPSSYFLTGPDSTRGHKDVVRALYHDLSNEALYTGSEDGVLAGFSLASLPERLVVGDPDIDDDDDRNEEDEEMEEESEIETQGSDEDDDMVDEGPRHNPVVGVATRGRDTDKKKERRNKRFGPY</sequence>
<dbReference type="PANTHER" id="PTHR22889:SF0">
    <property type="entry name" value="WD REPEAT-CONTAINING PROTEIN 89"/>
    <property type="match status" value="1"/>
</dbReference>
<dbReference type="RefSeq" id="XP_066068508.1">
    <property type="nucleotide sequence ID" value="XM_066212411.1"/>
</dbReference>
<evidence type="ECO:0000313" key="5">
    <source>
        <dbReference type="Proteomes" id="UP000094043"/>
    </source>
</evidence>
<evidence type="ECO:0000256" key="1">
    <source>
        <dbReference type="ARBA" id="ARBA00022574"/>
    </source>
</evidence>
<dbReference type="InterPro" id="IPR036322">
    <property type="entry name" value="WD40_repeat_dom_sf"/>
</dbReference>
<dbReference type="SUPFAM" id="SSF50978">
    <property type="entry name" value="WD40 repeat-like"/>
    <property type="match status" value="1"/>
</dbReference>
<proteinExistence type="predicted"/>
<dbReference type="Gene3D" id="2.130.10.10">
    <property type="entry name" value="YVTN repeat-like/Quinoprotein amine dehydrogenase"/>
    <property type="match status" value="1"/>
</dbReference>
<keyword evidence="1" id="KW-0853">WD repeat</keyword>